<dbReference type="GO" id="GO:0046982">
    <property type="term" value="F:protein heterodimerization activity"/>
    <property type="evidence" value="ECO:0007669"/>
    <property type="project" value="InterPro"/>
</dbReference>
<evidence type="ECO:0000259" key="3">
    <source>
        <dbReference type="Pfam" id="PF00125"/>
    </source>
</evidence>
<gene>
    <name evidence="4" type="primary">Cid</name>
</gene>
<dbReference type="EMBL" id="AF435459">
    <property type="protein sequence ID" value="AAL78888.1"/>
    <property type="molecule type" value="Genomic_DNA"/>
</dbReference>
<name>Q8T9Z1_DROLT</name>
<feature type="domain" description="Core Histone H2A/H2B/H3" evidence="3">
    <location>
        <begin position="161"/>
        <end position="245"/>
    </location>
</feature>
<dbReference type="InterPro" id="IPR000164">
    <property type="entry name" value="Histone_H3/CENP-A"/>
</dbReference>
<protein>
    <submittedName>
        <fullName evidence="4">Centromeric histone Cid</fullName>
    </submittedName>
</protein>
<dbReference type="InterPro" id="IPR007125">
    <property type="entry name" value="H2A/H2B/H3"/>
</dbReference>
<dbReference type="GO" id="GO:0030527">
    <property type="term" value="F:structural constituent of chromatin"/>
    <property type="evidence" value="ECO:0007669"/>
    <property type="project" value="InterPro"/>
</dbReference>
<dbReference type="AlphaFoldDB" id="Q8T9Z1"/>
<accession>Q8T9Z1</accession>
<evidence type="ECO:0000256" key="2">
    <source>
        <dbReference type="SAM" id="MobiDB-lite"/>
    </source>
</evidence>
<dbReference type="PANTHER" id="PTHR45810">
    <property type="entry name" value="HISTONE H3.2"/>
    <property type="match status" value="1"/>
</dbReference>
<dbReference type="PANTHER" id="PTHR45810:SF1">
    <property type="entry name" value="HISTONE H3-LIKE CENTROMERIC PROTEIN A"/>
    <property type="match status" value="1"/>
</dbReference>
<dbReference type="SMART" id="SM00428">
    <property type="entry name" value="H3"/>
    <property type="match status" value="1"/>
</dbReference>
<comment type="similarity">
    <text evidence="1">Belongs to the histone H3 family.</text>
</comment>
<organism evidence="4">
    <name type="scientific">Drosophila lutescens</name>
    <name type="common">Fruit fly</name>
    <dbReference type="NCBI Taxonomy" id="51159"/>
    <lineage>
        <taxon>Eukaryota</taxon>
        <taxon>Metazoa</taxon>
        <taxon>Ecdysozoa</taxon>
        <taxon>Arthropoda</taxon>
        <taxon>Hexapoda</taxon>
        <taxon>Insecta</taxon>
        <taxon>Pterygota</taxon>
        <taxon>Neoptera</taxon>
        <taxon>Endopterygota</taxon>
        <taxon>Diptera</taxon>
        <taxon>Brachycera</taxon>
        <taxon>Muscomorpha</taxon>
        <taxon>Ephydroidea</taxon>
        <taxon>Drosophilidae</taxon>
        <taxon>Drosophila</taxon>
        <taxon>Sophophora</taxon>
    </lineage>
</organism>
<proteinExistence type="inferred from homology"/>
<dbReference type="InterPro" id="IPR009072">
    <property type="entry name" value="Histone-fold"/>
</dbReference>
<evidence type="ECO:0000256" key="1">
    <source>
        <dbReference type="ARBA" id="ARBA00010343"/>
    </source>
</evidence>
<feature type="compositionally biased region" description="Basic and acidic residues" evidence="2">
    <location>
        <begin position="104"/>
        <end position="126"/>
    </location>
</feature>
<feature type="region of interest" description="Disordered" evidence="2">
    <location>
        <begin position="1"/>
        <end position="158"/>
    </location>
</feature>
<reference evidence="4" key="1">
    <citation type="journal article" date="2002" name="Proc. Natl. Acad. Sci. U.S.A.">
        <title>Recurrent evolution of DNA-binding motifs in the Drosophila centromeric histone.</title>
        <authorList>
            <person name="Malik H.S."/>
            <person name="Vermaak D."/>
            <person name="Henikoff S."/>
        </authorList>
    </citation>
    <scope>NUCLEOTIDE SEQUENCE</scope>
</reference>
<sequence length="254" mass="28630">MPRKSGANRKVNVPKPTLGDTDAGSDDDTAFRSPEPEDGTDYGLEFTTSRLTLQDSSNRRCSTLRKDTRNDRAADGTASSEEEDQENRLPAARSPQTGRMTSQQERRPAPSQQERRPAPSQQERRPAPSQPVRTQASGTGPAAGQDRHRRRKMANPISRAKRMDREIQNLQKHPGTLIPKLPFSRLVREFIVKYSDGEPFRVTEGAFNALQVSSEMYVTQRLADSYMLTKHRNRVTLEVRDMALMALICDRGHN</sequence>
<dbReference type="Gene3D" id="1.10.20.10">
    <property type="entry name" value="Histone, subunit A"/>
    <property type="match status" value="1"/>
</dbReference>
<feature type="compositionally biased region" description="Basic and acidic residues" evidence="2">
    <location>
        <begin position="64"/>
        <end position="74"/>
    </location>
</feature>
<dbReference type="Pfam" id="PF00125">
    <property type="entry name" value="Histone"/>
    <property type="match status" value="1"/>
</dbReference>
<feature type="compositionally biased region" description="Polar residues" evidence="2">
    <location>
        <begin position="94"/>
        <end position="103"/>
    </location>
</feature>
<dbReference type="GO" id="GO:0000786">
    <property type="term" value="C:nucleosome"/>
    <property type="evidence" value="ECO:0007669"/>
    <property type="project" value="InterPro"/>
</dbReference>
<evidence type="ECO:0000313" key="4">
    <source>
        <dbReference type="EMBL" id="AAL78888.1"/>
    </source>
</evidence>
<feature type="compositionally biased region" description="Polar residues" evidence="2">
    <location>
        <begin position="46"/>
        <end position="61"/>
    </location>
</feature>
<dbReference type="GO" id="GO:0003677">
    <property type="term" value="F:DNA binding"/>
    <property type="evidence" value="ECO:0007669"/>
    <property type="project" value="InterPro"/>
</dbReference>
<dbReference type="SUPFAM" id="SSF47113">
    <property type="entry name" value="Histone-fold"/>
    <property type="match status" value="1"/>
</dbReference>